<accession>A7TL93</accession>
<keyword evidence="1" id="KW-0479">Metal-binding</keyword>
<evidence type="ECO:0000259" key="6">
    <source>
        <dbReference type="PROSITE" id="PS50114"/>
    </source>
</evidence>
<dbReference type="PANTHER" id="PTHR45658:SF18">
    <property type="entry name" value="PROTEIN GAT2"/>
    <property type="match status" value="1"/>
</dbReference>
<keyword evidence="8" id="KW-1185">Reference proteome</keyword>
<feature type="compositionally biased region" description="Pro residues" evidence="5">
    <location>
        <begin position="288"/>
        <end position="299"/>
    </location>
</feature>
<dbReference type="CDD" id="cd00202">
    <property type="entry name" value="ZnF_GATA"/>
    <property type="match status" value="1"/>
</dbReference>
<dbReference type="PROSITE" id="PS50114">
    <property type="entry name" value="GATA_ZN_FINGER_2"/>
    <property type="match status" value="1"/>
</dbReference>
<feature type="compositionally biased region" description="Low complexity" evidence="5">
    <location>
        <begin position="335"/>
        <end position="347"/>
    </location>
</feature>
<dbReference type="InterPro" id="IPR013088">
    <property type="entry name" value="Znf_NHR/GATA"/>
</dbReference>
<dbReference type="GO" id="GO:0006355">
    <property type="term" value="P:regulation of DNA-templated transcription"/>
    <property type="evidence" value="ECO:0007669"/>
    <property type="project" value="InterPro"/>
</dbReference>
<reference evidence="7 8" key="1">
    <citation type="journal article" date="2007" name="Proc. Natl. Acad. Sci. U.S.A.">
        <title>Independent sorting-out of thousands of duplicated gene pairs in two yeast species descended from a whole-genome duplication.</title>
        <authorList>
            <person name="Scannell D.R."/>
            <person name="Frank A.C."/>
            <person name="Conant G.C."/>
            <person name="Byrne K.P."/>
            <person name="Woolfit M."/>
            <person name="Wolfe K.H."/>
        </authorList>
    </citation>
    <scope>NUCLEOTIDE SEQUENCE [LARGE SCALE GENOMIC DNA]</scope>
    <source>
        <strain evidence="8">ATCC 22028 / DSM 70294 / BCRC 21397 / CBS 2163 / NBRC 10782 / NRRL Y-8283 / UCD 57-17</strain>
    </source>
</reference>
<dbReference type="InParanoid" id="A7TL93"/>
<dbReference type="PhylomeDB" id="A7TL93"/>
<dbReference type="InterPro" id="IPR000679">
    <property type="entry name" value="Znf_GATA"/>
</dbReference>
<dbReference type="AlphaFoldDB" id="A7TL93"/>
<dbReference type="OMA" id="RYRREIC"/>
<dbReference type="SUPFAM" id="SSF57716">
    <property type="entry name" value="Glucocorticoid receptor-like (DNA-binding domain)"/>
    <property type="match status" value="1"/>
</dbReference>
<gene>
    <name evidence="7" type="ORF">Kpol_1041p26</name>
</gene>
<dbReference type="Pfam" id="PF00320">
    <property type="entry name" value="GATA"/>
    <property type="match status" value="1"/>
</dbReference>
<keyword evidence="2 4" id="KW-0863">Zinc-finger</keyword>
<dbReference type="RefSeq" id="XP_001644826.1">
    <property type="nucleotide sequence ID" value="XM_001644776.1"/>
</dbReference>
<name>A7TL93_VANPO</name>
<dbReference type="PROSITE" id="PS00344">
    <property type="entry name" value="GATA_ZN_FINGER_1"/>
    <property type="match status" value="1"/>
</dbReference>
<dbReference type="SMART" id="SM00401">
    <property type="entry name" value="ZnF_GATA"/>
    <property type="match status" value="1"/>
</dbReference>
<evidence type="ECO:0000256" key="2">
    <source>
        <dbReference type="ARBA" id="ARBA00022771"/>
    </source>
</evidence>
<dbReference type="HOGENOM" id="CLU_585528_0_0_1"/>
<evidence type="ECO:0000256" key="5">
    <source>
        <dbReference type="SAM" id="MobiDB-lite"/>
    </source>
</evidence>
<dbReference type="GO" id="GO:0043565">
    <property type="term" value="F:sequence-specific DNA binding"/>
    <property type="evidence" value="ECO:0007669"/>
    <property type="project" value="InterPro"/>
</dbReference>
<evidence type="ECO:0000313" key="7">
    <source>
        <dbReference type="EMBL" id="EDO16968.1"/>
    </source>
</evidence>
<dbReference type="EMBL" id="DS480413">
    <property type="protein sequence ID" value="EDO16968.1"/>
    <property type="molecule type" value="Genomic_DNA"/>
</dbReference>
<protein>
    <recommendedName>
        <fullName evidence="6">GATA-type domain-containing protein</fullName>
    </recommendedName>
</protein>
<organism evidence="8">
    <name type="scientific">Vanderwaltozyma polyspora (strain ATCC 22028 / DSM 70294 / BCRC 21397 / CBS 2163 / NBRC 10782 / NRRL Y-8283 / UCD 57-17)</name>
    <name type="common">Kluyveromyces polysporus</name>
    <dbReference type="NCBI Taxonomy" id="436907"/>
    <lineage>
        <taxon>Eukaryota</taxon>
        <taxon>Fungi</taxon>
        <taxon>Dikarya</taxon>
        <taxon>Ascomycota</taxon>
        <taxon>Saccharomycotina</taxon>
        <taxon>Saccharomycetes</taxon>
        <taxon>Saccharomycetales</taxon>
        <taxon>Saccharomycetaceae</taxon>
        <taxon>Vanderwaltozyma</taxon>
    </lineage>
</organism>
<dbReference type="eggNOG" id="KOG1601">
    <property type="taxonomic scope" value="Eukaryota"/>
</dbReference>
<feature type="compositionally biased region" description="Gly residues" evidence="5">
    <location>
        <begin position="305"/>
        <end position="317"/>
    </location>
</feature>
<evidence type="ECO:0000256" key="4">
    <source>
        <dbReference type="PROSITE-ProRule" id="PRU00094"/>
    </source>
</evidence>
<dbReference type="KEGG" id="vpo:Kpol_1041p26"/>
<evidence type="ECO:0000256" key="1">
    <source>
        <dbReference type="ARBA" id="ARBA00022723"/>
    </source>
</evidence>
<dbReference type="STRING" id="436907.A7TL93"/>
<dbReference type="OrthoDB" id="2162994at2759"/>
<proteinExistence type="predicted"/>
<evidence type="ECO:0000313" key="8">
    <source>
        <dbReference type="Proteomes" id="UP000000267"/>
    </source>
</evidence>
<evidence type="ECO:0000256" key="3">
    <source>
        <dbReference type="ARBA" id="ARBA00022833"/>
    </source>
</evidence>
<feature type="compositionally biased region" description="Gly residues" evidence="5">
    <location>
        <begin position="45"/>
        <end position="57"/>
    </location>
</feature>
<feature type="compositionally biased region" description="Low complexity" evidence="5">
    <location>
        <begin position="25"/>
        <end position="41"/>
    </location>
</feature>
<sequence length="467" mass="50893">MSISQIASSNFKTNSNVQHYMTTEGSGNNNDNVNGSNNHGVPNTTGGGAGGIGGGQGKYLMSNEVPRNFDSRGPSLDSGSTERSQPGGNYQLWVPGGGKNVLPIVGQRRSSLDSLMKAAETIENREIRQFDQASDKELNEIYINKMVSLLENNDSIEREINSWPLVSLIKTCATPSSGSVNTKFFNDSEKELFIDSIDYEQIKNLYNSVNETRRIVEDIIQLKKIKSKANELYRLPGVEHVLQGANATKTVLPSIGSLTQIHEYSPRTAAVAPGSSILGVNAGAVGESPPPPPPVPPPFIRSSITGGGTGSGTGSGSGNNIYKLNSVKRVEKPLLRSPSSSSRSRSSTGGAAAETVDNRVSQELLLAESIRKTESYQMSCVHCKEQDTPEWRRGPYGNRTLCNACGLFYRKLIKKFGNKQANLLMRYRREICPQDRRVPSNVSDIPNEVIDKFDQDEQLDADYNTIV</sequence>
<dbReference type="InterPro" id="IPR051140">
    <property type="entry name" value="GATA_TF"/>
</dbReference>
<dbReference type="Gene3D" id="3.30.50.10">
    <property type="entry name" value="Erythroid Transcription Factor GATA-1, subunit A"/>
    <property type="match status" value="1"/>
</dbReference>
<dbReference type="PANTHER" id="PTHR45658">
    <property type="entry name" value="GATA TRANSCRIPTION FACTOR"/>
    <property type="match status" value="1"/>
</dbReference>
<feature type="compositionally biased region" description="Polar residues" evidence="5">
    <location>
        <begin position="77"/>
        <end position="88"/>
    </location>
</feature>
<feature type="region of interest" description="Disordered" evidence="5">
    <location>
        <begin position="282"/>
        <end position="356"/>
    </location>
</feature>
<feature type="compositionally biased region" description="Polar residues" evidence="5">
    <location>
        <begin position="1"/>
        <end position="24"/>
    </location>
</feature>
<dbReference type="GeneID" id="5545153"/>
<feature type="region of interest" description="Disordered" evidence="5">
    <location>
        <begin position="1"/>
        <end position="93"/>
    </location>
</feature>
<feature type="domain" description="GATA-type" evidence="6">
    <location>
        <begin position="374"/>
        <end position="410"/>
    </location>
</feature>
<dbReference type="Proteomes" id="UP000000267">
    <property type="component" value="Unassembled WGS sequence"/>
</dbReference>
<keyword evidence="3" id="KW-0862">Zinc</keyword>
<dbReference type="GO" id="GO:0008270">
    <property type="term" value="F:zinc ion binding"/>
    <property type="evidence" value="ECO:0007669"/>
    <property type="project" value="UniProtKB-KW"/>
</dbReference>